<name>A0A0G3GNP2_9CORY</name>
<dbReference type="CDD" id="cd16278">
    <property type="entry name" value="metallo-hydrolase-like_MBL-fold"/>
    <property type="match status" value="1"/>
</dbReference>
<sequence length="272" mass="29617">MTMEHPAYSQLRPVTESAAVVLCPNPGYSSLEGTNSWIIRGPEDTVAVVIDPGPEDEGHLNVLQQKAGHVTLTLITHRHHDHADSIDRFRQLTGAPVRGFDATYCRGGEKLVDGEIITLDGLSPQIEVVHTPGHTSDSVCFFIWSGEAGKSTLEGIITGDTIAGRHTTMISETDGDLGAYLESLRLLEDRGAGIPMLPAHGPEHGDTAELAAKYIERREHRLEQVKQARRKLGDDVSIEQLVDEIYTDVDPVLRGAAAQSTRVTVRYLDSLG</sequence>
<dbReference type="PANTHER" id="PTHR23131">
    <property type="entry name" value="ENDORIBONUCLEASE LACTB2"/>
    <property type="match status" value="1"/>
</dbReference>
<evidence type="ECO:0000259" key="1">
    <source>
        <dbReference type="SMART" id="SM00849"/>
    </source>
</evidence>
<dbReference type="AlphaFoldDB" id="A0A0G3GNP2"/>
<dbReference type="InterPro" id="IPR001279">
    <property type="entry name" value="Metallo-B-lactamas"/>
</dbReference>
<dbReference type="STRING" id="1050174.CEPID_01370"/>
<dbReference type="KEGG" id="cei:CEPID_01370"/>
<evidence type="ECO:0000313" key="3">
    <source>
        <dbReference type="Proteomes" id="UP000035368"/>
    </source>
</evidence>
<dbReference type="InterPro" id="IPR036388">
    <property type="entry name" value="WH-like_DNA-bd_sf"/>
</dbReference>
<proteinExistence type="predicted"/>
<dbReference type="Gene3D" id="1.10.10.10">
    <property type="entry name" value="Winged helix-like DNA-binding domain superfamily/Winged helix DNA-binding domain"/>
    <property type="match status" value="1"/>
</dbReference>
<protein>
    <submittedName>
        <fullName evidence="2">Zn-dependent hydrolase, glyoxylase</fullName>
    </submittedName>
</protein>
<dbReference type="InterPro" id="IPR050662">
    <property type="entry name" value="Sec-metab_biosynth-thioest"/>
</dbReference>
<keyword evidence="3" id="KW-1185">Reference proteome</keyword>
<dbReference type="SUPFAM" id="SSF56281">
    <property type="entry name" value="Metallo-hydrolase/oxidoreductase"/>
    <property type="match status" value="1"/>
</dbReference>
<dbReference type="InterPro" id="IPR036866">
    <property type="entry name" value="RibonucZ/Hydroxyglut_hydro"/>
</dbReference>
<dbReference type="PATRIC" id="fig|1050174.4.peg.279"/>
<dbReference type="Pfam" id="PF00753">
    <property type="entry name" value="Lactamase_B"/>
    <property type="match status" value="1"/>
</dbReference>
<dbReference type="SMART" id="SM00849">
    <property type="entry name" value="Lactamase_B"/>
    <property type="match status" value="1"/>
</dbReference>
<keyword evidence="2" id="KW-0378">Hydrolase</keyword>
<feature type="domain" description="Metallo-beta-lactamase" evidence="1">
    <location>
        <begin position="33"/>
        <end position="200"/>
    </location>
</feature>
<dbReference type="PANTHER" id="PTHR23131:SF0">
    <property type="entry name" value="ENDORIBONUCLEASE LACTB2"/>
    <property type="match status" value="1"/>
</dbReference>
<dbReference type="Gene3D" id="3.60.15.10">
    <property type="entry name" value="Ribonuclease Z/Hydroxyacylglutathione hydrolase-like"/>
    <property type="match status" value="1"/>
</dbReference>
<dbReference type="Proteomes" id="UP000035368">
    <property type="component" value="Chromosome"/>
</dbReference>
<evidence type="ECO:0000313" key="2">
    <source>
        <dbReference type="EMBL" id="AKK02160.1"/>
    </source>
</evidence>
<organism evidence="2 3">
    <name type="scientific">Corynebacterium epidermidicanis</name>
    <dbReference type="NCBI Taxonomy" id="1050174"/>
    <lineage>
        <taxon>Bacteria</taxon>
        <taxon>Bacillati</taxon>
        <taxon>Actinomycetota</taxon>
        <taxon>Actinomycetes</taxon>
        <taxon>Mycobacteriales</taxon>
        <taxon>Corynebacteriaceae</taxon>
        <taxon>Corynebacterium</taxon>
    </lineage>
</organism>
<reference evidence="2 3" key="1">
    <citation type="submission" date="2015-05" db="EMBL/GenBank/DDBJ databases">
        <title>Complete genome sequence of Corynebacterium epidermidicanis DSM 45586, isolated from the skin of a dog suffering from pruritus.</title>
        <authorList>
            <person name="Ruckert C."/>
            <person name="Albersmeier A."/>
            <person name="Winkler A."/>
            <person name="Tauch A."/>
        </authorList>
    </citation>
    <scope>NUCLEOTIDE SEQUENCE [LARGE SCALE GENOMIC DNA]</scope>
    <source>
        <strain evidence="2 3">DSM 45586</strain>
    </source>
</reference>
<accession>A0A0G3GNP2</accession>
<gene>
    <name evidence="2" type="ORF">CEPID_01370</name>
</gene>
<dbReference type="EMBL" id="CP011541">
    <property type="protein sequence ID" value="AKK02160.1"/>
    <property type="molecule type" value="Genomic_DNA"/>
</dbReference>
<dbReference type="GO" id="GO:0016787">
    <property type="term" value="F:hydrolase activity"/>
    <property type="evidence" value="ECO:0007669"/>
    <property type="project" value="UniProtKB-KW"/>
</dbReference>